<proteinExistence type="predicted"/>
<dbReference type="RefSeq" id="WP_330089377.1">
    <property type="nucleotide sequence ID" value="NZ_JAUGZK010000024.1"/>
</dbReference>
<reference evidence="2 3" key="1">
    <citation type="submission" date="2023-06" db="EMBL/GenBank/DDBJ databases">
        <title>Alkalimonas sp., MEB004 an alkaliphilic bacterium isolated from Lonar Lake, India.</title>
        <authorList>
            <person name="Joshi A."/>
            <person name="Thite S."/>
        </authorList>
    </citation>
    <scope>NUCLEOTIDE SEQUENCE [LARGE SCALE GENOMIC DNA]</scope>
    <source>
        <strain evidence="2 3">MEB004</strain>
    </source>
</reference>
<keyword evidence="1" id="KW-0732">Signal</keyword>
<organism evidence="2 3">
    <name type="scientific">Alkalimonas mucilaginosa</name>
    <dbReference type="NCBI Taxonomy" id="3057676"/>
    <lineage>
        <taxon>Bacteria</taxon>
        <taxon>Pseudomonadati</taxon>
        <taxon>Pseudomonadota</taxon>
        <taxon>Gammaproteobacteria</taxon>
        <taxon>Alkalimonas</taxon>
    </lineage>
</organism>
<feature type="signal peptide" evidence="1">
    <location>
        <begin position="1"/>
        <end position="21"/>
    </location>
</feature>
<evidence type="ECO:0000313" key="2">
    <source>
        <dbReference type="EMBL" id="MEE2026085.1"/>
    </source>
</evidence>
<comment type="caution">
    <text evidence="2">The sequence shown here is derived from an EMBL/GenBank/DDBJ whole genome shotgun (WGS) entry which is preliminary data.</text>
</comment>
<sequence length="365" mass="40964">MSRYYLHIAVLVAIFSPFVYASNAAATLHEAEAYLTVQPARTISLLDNMPAPDKLPLHLAIQRNILLLRAAVPTNDMDRLLQVLDALFEHQQHADFQQELTAITSALGIWLRRNNYLHDAQISLSCSYRHSKTERQRLTLTNSMALVARQLNDIDHAKTLFEEARRMALQSGQMNIAAMTENNLGLLALHEGNLAAAEPHFRAALAQYQAMDHRAGKISAGINLLFYFVLQHDVTNFQRLYPPTSTLTTNFPNEAKQALLLWLHQRYLQLQGHAIDLQTKQQLSDAFEQLEDNHVKILIQRYLAGELGVDVHADPIINNQGFNRPWFNSVVACNWPTLSSEKQQTAGTIGQIGQKNAGLGSTGCR</sequence>
<feature type="chain" id="PRO_5046945444" evidence="1">
    <location>
        <begin position="22"/>
        <end position="365"/>
    </location>
</feature>
<accession>A0ABU7JK82</accession>
<protein>
    <submittedName>
        <fullName evidence="2">Tetratricopeptide repeat protein</fullName>
    </submittedName>
</protein>
<dbReference type="SUPFAM" id="SSF48452">
    <property type="entry name" value="TPR-like"/>
    <property type="match status" value="1"/>
</dbReference>
<keyword evidence="3" id="KW-1185">Reference proteome</keyword>
<evidence type="ECO:0000256" key="1">
    <source>
        <dbReference type="SAM" id="SignalP"/>
    </source>
</evidence>
<dbReference type="Proteomes" id="UP001339167">
    <property type="component" value="Unassembled WGS sequence"/>
</dbReference>
<name>A0ABU7JK82_9GAMM</name>
<gene>
    <name evidence="2" type="ORF">QWF21_17750</name>
</gene>
<dbReference type="InterPro" id="IPR011990">
    <property type="entry name" value="TPR-like_helical_dom_sf"/>
</dbReference>
<dbReference type="EMBL" id="JAUGZK010000024">
    <property type="protein sequence ID" value="MEE2026085.1"/>
    <property type="molecule type" value="Genomic_DNA"/>
</dbReference>
<dbReference type="Gene3D" id="1.25.40.10">
    <property type="entry name" value="Tetratricopeptide repeat domain"/>
    <property type="match status" value="1"/>
</dbReference>
<evidence type="ECO:0000313" key="3">
    <source>
        <dbReference type="Proteomes" id="UP001339167"/>
    </source>
</evidence>